<dbReference type="InParanoid" id="A0A2K1ZTC9"/>
<dbReference type="AlphaFoldDB" id="A0A2K1ZTC9"/>
<accession>A0A2K1ZTC9</accession>
<name>A0A2K1ZTC9_POPTR</name>
<gene>
    <name evidence="1" type="ORF">POPTR_007G124500</name>
</gene>
<dbReference type="EMBL" id="CM009296">
    <property type="protein sequence ID" value="PNT28528.1"/>
    <property type="molecule type" value="Genomic_DNA"/>
</dbReference>
<evidence type="ECO:0000313" key="1">
    <source>
        <dbReference type="EMBL" id="PNT28528.1"/>
    </source>
</evidence>
<keyword evidence="2" id="KW-1185">Reference proteome</keyword>
<evidence type="ECO:0000313" key="2">
    <source>
        <dbReference type="Proteomes" id="UP000006729"/>
    </source>
</evidence>
<dbReference type="Proteomes" id="UP000006729">
    <property type="component" value="Chromosome 7"/>
</dbReference>
<sequence>MPDPNAHTRPKSHESDIKLDLSVIGLGTTLNPSNLGMGTTPDPNSLGLVTTPDSKPGVWVWNHARLLDPGAGLAWLPDPGVGFGEPGVWVWNHARLLDPSIQAPGSETMLGCQT</sequence>
<proteinExistence type="predicted"/>
<reference evidence="1 2" key="1">
    <citation type="journal article" date="2006" name="Science">
        <title>The genome of black cottonwood, Populus trichocarpa (Torr. &amp; Gray).</title>
        <authorList>
            <person name="Tuskan G.A."/>
            <person name="Difazio S."/>
            <person name="Jansson S."/>
            <person name="Bohlmann J."/>
            <person name="Grigoriev I."/>
            <person name="Hellsten U."/>
            <person name="Putnam N."/>
            <person name="Ralph S."/>
            <person name="Rombauts S."/>
            <person name="Salamov A."/>
            <person name="Schein J."/>
            <person name="Sterck L."/>
            <person name="Aerts A."/>
            <person name="Bhalerao R.R."/>
            <person name="Bhalerao R.P."/>
            <person name="Blaudez D."/>
            <person name="Boerjan W."/>
            <person name="Brun A."/>
            <person name="Brunner A."/>
            <person name="Busov V."/>
            <person name="Campbell M."/>
            <person name="Carlson J."/>
            <person name="Chalot M."/>
            <person name="Chapman J."/>
            <person name="Chen G.L."/>
            <person name="Cooper D."/>
            <person name="Coutinho P.M."/>
            <person name="Couturier J."/>
            <person name="Covert S."/>
            <person name="Cronk Q."/>
            <person name="Cunningham R."/>
            <person name="Davis J."/>
            <person name="Degroeve S."/>
            <person name="Dejardin A."/>
            <person name="Depamphilis C."/>
            <person name="Detter J."/>
            <person name="Dirks B."/>
            <person name="Dubchak I."/>
            <person name="Duplessis S."/>
            <person name="Ehlting J."/>
            <person name="Ellis B."/>
            <person name="Gendler K."/>
            <person name="Goodstein D."/>
            <person name="Gribskov M."/>
            <person name="Grimwood J."/>
            <person name="Groover A."/>
            <person name="Gunter L."/>
            <person name="Hamberger B."/>
            <person name="Heinze B."/>
            <person name="Helariutta Y."/>
            <person name="Henrissat B."/>
            <person name="Holligan D."/>
            <person name="Holt R."/>
            <person name="Huang W."/>
            <person name="Islam-Faridi N."/>
            <person name="Jones S."/>
            <person name="Jones-Rhoades M."/>
            <person name="Jorgensen R."/>
            <person name="Joshi C."/>
            <person name="Kangasjarvi J."/>
            <person name="Karlsson J."/>
            <person name="Kelleher C."/>
            <person name="Kirkpatrick R."/>
            <person name="Kirst M."/>
            <person name="Kohler A."/>
            <person name="Kalluri U."/>
            <person name="Larimer F."/>
            <person name="Leebens-Mack J."/>
            <person name="Leple J.C."/>
            <person name="Locascio P."/>
            <person name="Lou Y."/>
            <person name="Lucas S."/>
            <person name="Martin F."/>
            <person name="Montanini B."/>
            <person name="Napoli C."/>
            <person name="Nelson D.R."/>
            <person name="Nelson C."/>
            <person name="Nieminen K."/>
            <person name="Nilsson O."/>
            <person name="Pereda V."/>
            <person name="Peter G."/>
            <person name="Philippe R."/>
            <person name="Pilate G."/>
            <person name="Poliakov A."/>
            <person name="Razumovskaya J."/>
            <person name="Richardson P."/>
            <person name="Rinaldi C."/>
            <person name="Ritland K."/>
            <person name="Rouze P."/>
            <person name="Ryaboy D."/>
            <person name="Schmutz J."/>
            <person name="Schrader J."/>
            <person name="Segerman B."/>
            <person name="Shin H."/>
            <person name="Siddiqui A."/>
            <person name="Sterky F."/>
            <person name="Terry A."/>
            <person name="Tsai C.J."/>
            <person name="Uberbacher E."/>
            <person name="Unneberg P."/>
            <person name="Vahala J."/>
            <person name="Wall K."/>
            <person name="Wessler S."/>
            <person name="Yang G."/>
            <person name="Yin T."/>
            <person name="Douglas C."/>
            <person name="Marra M."/>
            <person name="Sandberg G."/>
            <person name="Van de Peer Y."/>
            <person name="Rokhsar D."/>
        </authorList>
    </citation>
    <scope>NUCLEOTIDE SEQUENCE [LARGE SCALE GENOMIC DNA]</scope>
    <source>
        <strain evidence="2">cv. Nisqually</strain>
    </source>
</reference>
<protein>
    <submittedName>
        <fullName evidence="1">Uncharacterized protein</fullName>
    </submittedName>
</protein>
<organism evidence="1 2">
    <name type="scientific">Populus trichocarpa</name>
    <name type="common">Western balsam poplar</name>
    <name type="synonym">Populus balsamifera subsp. trichocarpa</name>
    <dbReference type="NCBI Taxonomy" id="3694"/>
    <lineage>
        <taxon>Eukaryota</taxon>
        <taxon>Viridiplantae</taxon>
        <taxon>Streptophyta</taxon>
        <taxon>Embryophyta</taxon>
        <taxon>Tracheophyta</taxon>
        <taxon>Spermatophyta</taxon>
        <taxon>Magnoliopsida</taxon>
        <taxon>eudicotyledons</taxon>
        <taxon>Gunneridae</taxon>
        <taxon>Pentapetalae</taxon>
        <taxon>rosids</taxon>
        <taxon>fabids</taxon>
        <taxon>Malpighiales</taxon>
        <taxon>Salicaceae</taxon>
        <taxon>Saliceae</taxon>
        <taxon>Populus</taxon>
    </lineage>
</organism>